<dbReference type="SUPFAM" id="SSF52540">
    <property type="entry name" value="P-loop containing nucleoside triphosphate hydrolases"/>
    <property type="match status" value="1"/>
</dbReference>
<organism evidence="1 2">
    <name type="scientific">Mycobacterium adipatum</name>
    <dbReference type="NCBI Taxonomy" id="1682113"/>
    <lineage>
        <taxon>Bacteria</taxon>
        <taxon>Bacillati</taxon>
        <taxon>Actinomycetota</taxon>
        <taxon>Actinomycetes</taxon>
        <taxon>Mycobacteriales</taxon>
        <taxon>Mycobacteriaceae</taxon>
        <taxon>Mycobacterium</taxon>
    </lineage>
</organism>
<evidence type="ECO:0000313" key="1">
    <source>
        <dbReference type="EMBL" id="ANE82557.1"/>
    </source>
</evidence>
<dbReference type="STRING" id="1682113.A7U43_01275"/>
<evidence type="ECO:0000313" key="2">
    <source>
        <dbReference type="Proteomes" id="UP000077143"/>
    </source>
</evidence>
<accession>A0A172UTN1</accession>
<gene>
    <name evidence="1" type="ORF">A7U43_01275</name>
</gene>
<dbReference type="Proteomes" id="UP000077143">
    <property type="component" value="Chromosome"/>
</dbReference>
<dbReference type="InterPro" id="IPR027417">
    <property type="entry name" value="P-loop_NTPase"/>
</dbReference>
<keyword evidence="2" id="KW-1185">Reference proteome</keyword>
<dbReference type="AlphaFoldDB" id="A0A172UTN1"/>
<sequence length="287" mass="29682">MRPIIERLTRPLRVRASGRVGVGVRTLTDALRDAGLTVADARAEVEVLVIAETAKPEDRQSAAAARAPVVVALNKADLLGAALPERVRLLRHRTGLPVFGVSALLATAVLDAPLLDAVRALAEDPADLSSVDAFRAAPHRVDAGTRARLLDTLDLYGIAAAVAAVGAGADGTALTAMLRRCSAVDDLLAGVRAAAAPLRYQRLCAAMTQLRALAARTADQRLDAVLTGDTAVLAAMAAALAVVRADGLDAGDADPVGWQRYSRGPVNALHRRCGADIARAALRLGAG</sequence>
<reference evidence="1 2" key="1">
    <citation type="submission" date="2016-05" db="EMBL/GenBank/DDBJ databases">
        <title>Complete genome sequence of a phthalic acid esters degrading Mycobacterium sp. YC-RL4.</title>
        <authorList>
            <person name="Ren L."/>
            <person name="Fan S."/>
            <person name="Ruth N."/>
            <person name="Jia Y."/>
            <person name="Wang J."/>
            <person name="Qiao C."/>
        </authorList>
    </citation>
    <scope>NUCLEOTIDE SEQUENCE [LARGE SCALE GENOMIC DNA]</scope>
    <source>
        <strain evidence="1 2">YC-RL4</strain>
    </source>
</reference>
<name>A0A172UTN1_9MYCO</name>
<dbReference type="EMBL" id="CP015596">
    <property type="protein sequence ID" value="ANE82557.1"/>
    <property type="molecule type" value="Genomic_DNA"/>
</dbReference>
<proteinExistence type="predicted"/>
<dbReference type="OrthoDB" id="4641839at2"/>
<dbReference type="KEGG" id="madi:A7U43_01275"/>
<protein>
    <submittedName>
        <fullName evidence="1">Uncharacterized protein</fullName>
    </submittedName>
</protein>